<dbReference type="InterPro" id="IPR043128">
    <property type="entry name" value="Rev_trsase/Diguanyl_cyclase"/>
</dbReference>
<dbReference type="GO" id="GO:0003964">
    <property type="term" value="F:RNA-directed DNA polymerase activity"/>
    <property type="evidence" value="ECO:0007669"/>
    <property type="project" value="UniProtKB-KW"/>
</dbReference>
<dbReference type="AlphaFoldDB" id="A0AAV4ELJ7"/>
<dbReference type="GO" id="GO:0004519">
    <property type="term" value="F:endonuclease activity"/>
    <property type="evidence" value="ECO:0007669"/>
    <property type="project" value="UniProtKB-KW"/>
</dbReference>
<dbReference type="EMBL" id="BMAT01007296">
    <property type="protein sequence ID" value="GFR61679.1"/>
    <property type="molecule type" value="Genomic_DNA"/>
</dbReference>
<evidence type="ECO:0000259" key="8">
    <source>
        <dbReference type="PROSITE" id="PS50878"/>
    </source>
</evidence>
<dbReference type="PANTHER" id="PTHR24559:SF444">
    <property type="entry name" value="REVERSE TRANSCRIPTASE DOMAIN-CONTAINING PROTEIN"/>
    <property type="match status" value="1"/>
</dbReference>
<dbReference type="GO" id="GO:0006508">
    <property type="term" value="P:proteolysis"/>
    <property type="evidence" value="ECO:0007669"/>
    <property type="project" value="UniProtKB-KW"/>
</dbReference>
<dbReference type="InterPro" id="IPR043502">
    <property type="entry name" value="DNA/RNA_pol_sf"/>
</dbReference>
<accession>A0AAV4ELJ7</accession>
<evidence type="ECO:0000256" key="6">
    <source>
        <dbReference type="ARBA" id="ARBA00022801"/>
    </source>
</evidence>
<dbReference type="Pfam" id="PF00078">
    <property type="entry name" value="RVT_1"/>
    <property type="match status" value="1"/>
</dbReference>
<sequence>MGSRRLDMAGRDHSTENEIAGPFTIRIGPVTSEDHLNVADIKDDMLLGVDYLDKHGVEINFKDHTLKVRGIRLPLHSQSDQVQAKAYLEREIFVPAMSAVQARCVLESPLSGEILLSPERDPTILTPWTLCSGYDNVYSLVCDWSNRDVHLPRNFQIGMASTLSDYQPSPTTQTDYHKSSPCTRSCAPHPDHIKNLFEDSSAELNNEQCISDLVPLYIPSRCLRSSEKRMRRTPLHFRVEEDEHLDKMLCASVIKPSISEWASPPVLVRKRDGSVRWCVDYRALNTITGRMFFPLPRIEECVDALEGNVWFSKLDANSAYRQVRLDEESRPKTAFTTRRGLFEFVRMPFGLCNAPATFSRVINLVLSGMNWETVLAFLDDICILGRTYEYHMRNLKQVFKSFRQYGLRLNSKRSLQKTGKIFGPSG</sequence>
<dbReference type="GO" id="GO:0008233">
    <property type="term" value="F:peptidase activity"/>
    <property type="evidence" value="ECO:0007669"/>
    <property type="project" value="UniProtKB-KW"/>
</dbReference>
<keyword evidence="2" id="KW-0808">Transferase</keyword>
<dbReference type="InterPro" id="IPR021109">
    <property type="entry name" value="Peptidase_aspartic_dom_sf"/>
</dbReference>
<name>A0AAV4ELJ7_9GAST</name>
<keyword evidence="3" id="KW-0548">Nucleotidyltransferase</keyword>
<dbReference type="FunFam" id="3.10.10.10:FF:000007">
    <property type="entry name" value="Retrovirus-related Pol polyprotein from transposon 17.6-like Protein"/>
    <property type="match status" value="1"/>
</dbReference>
<protein>
    <submittedName>
        <fullName evidence="9">Pol polyprotein</fullName>
    </submittedName>
</protein>
<evidence type="ECO:0000256" key="1">
    <source>
        <dbReference type="ARBA" id="ARBA00022670"/>
    </source>
</evidence>
<comment type="caution">
    <text evidence="9">The sequence shown here is derived from an EMBL/GenBank/DDBJ whole genome shotgun (WGS) entry which is preliminary data.</text>
</comment>
<dbReference type="InterPro" id="IPR000477">
    <property type="entry name" value="RT_dom"/>
</dbReference>
<reference evidence="9 10" key="1">
    <citation type="journal article" date="2021" name="Elife">
        <title>Chloroplast acquisition without the gene transfer in kleptoplastic sea slugs, Plakobranchus ocellatus.</title>
        <authorList>
            <person name="Maeda T."/>
            <person name="Takahashi S."/>
            <person name="Yoshida T."/>
            <person name="Shimamura S."/>
            <person name="Takaki Y."/>
            <person name="Nagai Y."/>
            <person name="Toyoda A."/>
            <person name="Suzuki Y."/>
            <person name="Arimoto A."/>
            <person name="Ishii H."/>
            <person name="Satoh N."/>
            <person name="Nishiyama T."/>
            <person name="Hasebe M."/>
            <person name="Maruyama T."/>
            <person name="Minagawa J."/>
            <person name="Obokata J."/>
            <person name="Shigenobu S."/>
        </authorList>
    </citation>
    <scope>NUCLEOTIDE SEQUENCE [LARGE SCALE GENOMIC DNA]</scope>
</reference>
<evidence type="ECO:0000256" key="5">
    <source>
        <dbReference type="ARBA" id="ARBA00022759"/>
    </source>
</evidence>
<gene>
    <name evidence="9" type="ORF">ElyMa_003563300</name>
</gene>
<evidence type="ECO:0000256" key="7">
    <source>
        <dbReference type="ARBA" id="ARBA00022918"/>
    </source>
</evidence>
<dbReference type="InterPro" id="IPR053134">
    <property type="entry name" value="RNA-dir_DNA_polymerase"/>
</dbReference>
<evidence type="ECO:0000313" key="9">
    <source>
        <dbReference type="EMBL" id="GFR61679.1"/>
    </source>
</evidence>
<dbReference type="Gene3D" id="2.40.70.10">
    <property type="entry name" value="Acid Proteases"/>
    <property type="match status" value="1"/>
</dbReference>
<dbReference type="SUPFAM" id="SSF56672">
    <property type="entry name" value="DNA/RNA polymerases"/>
    <property type="match status" value="1"/>
</dbReference>
<evidence type="ECO:0000256" key="2">
    <source>
        <dbReference type="ARBA" id="ARBA00022679"/>
    </source>
</evidence>
<dbReference type="PANTHER" id="PTHR24559">
    <property type="entry name" value="TRANSPOSON TY3-I GAG-POL POLYPROTEIN"/>
    <property type="match status" value="1"/>
</dbReference>
<dbReference type="CDD" id="cd01647">
    <property type="entry name" value="RT_LTR"/>
    <property type="match status" value="1"/>
</dbReference>
<keyword evidence="6" id="KW-0378">Hydrolase</keyword>
<evidence type="ECO:0000256" key="3">
    <source>
        <dbReference type="ARBA" id="ARBA00022695"/>
    </source>
</evidence>
<organism evidence="9 10">
    <name type="scientific">Elysia marginata</name>
    <dbReference type="NCBI Taxonomy" id="1093978"/>
    <lineage>
        <taxon>Eukaryota</taxon>
        <taxon>Metazoa</taxon>
        <taxon>Spiralia</taxon>
        <taxon>Lophotrochozoa</taxon>
        <taxon>Mollusca</taxon>
        <taxon>Gastropoda</taxon>
        <taxon>Heterobranchia</taxon>
        <taxon>Euthyneura</taxon>
        <taxon>Panpulmonata</taxon>
        <taxon>Sacoglossa</taxon>
        <taxon>Placobranchoidea</taxon>
        <taxon>Plakobranchidae</taxon>
        <taxon>Elysia</taxon>
    </lineage>
</organism>
<keyword evidence="4" id="KW-0540">Nuclease</keyword>
<evidence type="ECO:0000256" key="4">
    <source>
        <dbReference type="ARBA" id="ARBA00022722"/>
    </source>
</evidence>
<keyword evidence="5" id="KW-0255">Endonuclease</keyword>
<keyword evidence="1" id="KW-0645">Protease</keyword>
<feature type="domain" description="Reverse transcriptase" evidence="8">
    <location>
        <begin position="249"/>
        <end position="426"/>
    </location>
</feature>
<keyword evidence="7" id="KW-0695">RNA-directed DNA polymerase</keyword>
<dbReference type="Gene3D" id="3.30.70.270">
    <property type="match status" value="1"/>
</dbReference>
<proteinExistence type="predicted"/>
<dbReference type="PROSITE" id="PS50878">
    <property type="entry name" value="RT_POL"/>
    <property type="match status" value="1"/>
</dbReference>
<evidence type="ECO:0000313" key="10">
    <source>
        <dbReference type="Proteomes" id="UP000762676"/>
    </source>
</evidence>
<dbReference type="Proteomes" id="UP000762676">
    <property type="component" value="Unassembled WGS sequence"/>
</dbReference>
<keyword evidence="10" id="KW-1185">Reference proteome</keyword>
<dbReference type="Gene3D" id="3.10.10.10">
    <property type="entry name" value="HIV Type 1 Reverse Transcriptase, subunit A, domain 1"/>
    <property type="match status" value="1"/>
</dbReference>